<organism evidence="1 2">
    <name type="scientific">Candidatus Kerfeldbacteria bacterium CG15_BIG_FIL_POST_REV_8_21_14_020_45_12</name>
    <dbReference type="NCBI Taxonomy" id="2014247"/>
    <lineage>
        <taxon>Bacteria</taxon>
        <taxon>Candidatus Kerfeldiibacteriota</taxon>
    </lineage>
</organism>
<dbReference type="AlphaFoldDB" id="A0A2M7H4T5"/>
<dbReference type="EMBL" id="PFGC01000015">
    <property type="protein sequence ID" value="PIW37235.1"/>
    <property type="molecule type" value="Genomic_DNA"/>
</dbReference>
<name>A0A2M7H4T5_9BACT</name>
<protein>
    <submittedName>
        <fullName evidence="1">Uncharacterized protein</fullName>
    </submittedName>
</protein>
<reference evidence="1 2" key="1">
    <citation type="submission" date="2017-09" db="EMBL/GenBank/DDBJ databases">
        <title>Depth-based differentiation of microbial function through sediment-hosted aquifers and enrichment of novel symbionts in the deep terrestrial subsurface.</title>
        <authorList>
            <person name="Probst A.J."/>
            <person name="Ladd B."/>
            <person name="Jarett J.K."/>
            <person name="Geller-Mcgrath D.E."/>
            <person name="Sieber C.M."/>
            <person name="Emerson J.B."/>
            <person name="Anantharaman K."/>
            <person name="Thomas B.C."/>
            <person name="Malmstrom R."/>
            <person name="Stieglmeier M."/>
            <person name="Klingl A."/>
            <person name="Woyke T."/>
            <person name="Ryan C.M."/>
            <person name="Banfield J.F."/>
        </authorList>
    </citation>
    <scope>NUCLEOTIDE SEQUENCE [LARGE SCALE GENOMIC DNA]</scope>
    <source>
        <strain evidence="1">CG15_BIG_FIL_POST_REV_8_21_14_020_45_12</strain>
    </source>
</reference>
<comment type="caution">
    <text evidence="1">The sequence shown here is derived from an EMBL/GenBank/DDBJ whole genome shotgun (WGS) entry which is preliminary data.</text>
</comment>
<gene>
    <name evidence="1" type="ORF">COW24_01210</name>
</gene>
<evidence type="ECO:0000313" key="1">
    <source>
        <dbReference type="EMBL" id="PIW37235.1"/>
    </source>
</evidence>
<dbReference type="Proteomes" id="UP000230292">
    <property type="component" value="Unassembled WGS sequence"/>
</dbReference>
<sequence length="67" mass="8066">MIKILYNVRAYAKFRRGTILSPRLNLGEAFECVLQPHEKKAELHMRCCTMCLAAFIWKELRLLQWRR</sequence>
<accession>A0A2M7H4T5</accession>
<proteinExistence type="predicted"/>
<evidence type="ECO:0000313" key="2">
    <source>
        <dbReference type="Proteomes" id="UP000230292"/>
    </source>
</evidence>